<feature type="transmembrane region" description="Helical" evidence="6">
    <location>
        <begin position="208"/>
        <end position="229"/>
    </location>
</feature>
<dbReference type="PROSITE" id="PS50801">
    <property type="entry name" value="STAS"/>
    <property type="match status" value="1"/>
</dbReference>
<name>A0AAV3NSY3_LITER</name>
<sequence>MDLQQLGLSITWKYAFVLNRSQSSGFGTFATSTYKEMWQNHSCSISSISHYHGRKNKKFFWLSAIAPLVSVILSTLIVYLTKADKHGVQIVRHFKGGLNPSSLHQLQFSSPHIGEIAKVGLICAIIALTEAIAVGRSFASIRGYQLDGNKEMLAMGCMNIAGSLSSCYVATGSFSRTAVNFSAGCETVVSNIVMAISVFISLELLTRLLFYTPVAILASIILSALPGLIDINEACHIWKVDKLDFIVCIGTFFGVLFGSVEIGLLVAIIISFLKVLVSSIRPSTEVLGRLPGSASFGDIIQYPMASKIPGVLIVRINSGSLCFANASSIKERILNLVKEQNDIEESGEDKVRSLMLDMSNVSTIDTSGIISLEELHKALRSRGIKLALVSPRWQVINKLKIADFIDKIGRGGIFLSVDEAVNACVEPKIVALRE</sequence>
<dbReference type="PANTHER" id="PTHR11814">
    <property type="entry name" value="SULFATE TRANSPORTER"/>
    <property type="match status" value="1"/>
</dbReference>
<evidence type="ECO:0000256" key="3">
    <source>
        <dbReference type="ARBA" id="ARBA00022692"/>
    </source>
</evidence>
<dbReference type="Pfam" id="PF00916">
    <property type="entry name" value="Sulfate_transp"/>
    <property type="match status" value="1"/>
</dbReference>
<keyword evidence="4 6" id="KW-1133">Transmembrane helix</keyword>
<dbReference type="InterPro" id="IPR011547">
    <property type="entry name" value="SLC26A/SulP_dom"/>
</dbReference>
<dbReference type="InterPro" id="IPR001902">
    <property type="entry name" value="SLC26A/SulP_fam"/>
</dbReference>
<proteinExistence type="predicted"/>
<protein>
    <submittedName>
        <fullName evidence="8">Transporter</fullName>
    </submittedName>
</protein>
<feature type="transmembrane region" description="Helical" evidence="6">
    <location>
        <begin position="59"/>
        <end position="80"/>
    </location>
</feature>
<gene>
    <name evidence="8" type="ORF">LIER_03165</name>
</gene>
<dbReference type="InterPro" id="IPR036513">
    <property type="entry name" value="STAS_dom_sf"/>
</dbReference>
<feature type="domain" description="STAS" evidence="7">
    <location>
        <begin position="318"/>
        <end position="424"/>
    </location>
</feature>
<comment type="caution">
    <text evidence="8">The sequence shown here is derived from an EMBL/GenBank/DDBJ whole genome shotgun (WGS) entry which is preliminary data.</text>
</comment>
<feature type="transmembrane region" description="Helical" evidence="6">
    <location>
        <begin position="116"/>
        <end position="139"/>
    </location>
</feature>
<feature type="transmembrane region" description="Helical" evidence="6">
    <location>
        <begin position="249"/>
        <end position="273"/>
    </location>
</feature>
<keyword evidence="3 6" id="KW-0812">Transmembrane</keyword>
<dbReference type="SUPFAM" id="SSF52091">
    <property type="entry name" value="SpoIIaa-like"/>
    <property type="match status" value="1"/>
</dbReference>
<comment type="subcellular location">
    <subcellularLocation>
        <location evidence="1">Membrane</location>
        <topology evidence="1">Multi-pass membrane protein</topology>
    </subcellularLocation>
</comment>
<keyword evidence="9" id="KW-1185">Reference proteome</keyword>
<evidence type="ECO:0000313" key="8">
    <source>
        <dbReference type="EMBL" id="GAA0142216.1"/>
    </source>
</evidence>
<evidence type="ECO:0000313" key="9">
    <source>
        <dbReference type="Proteomes" id="UP001454036"/>
    </source>
</evidence>
<reference evidence="8 9" key="1">
    <citation type="submission" date="2024-01" db="EMBL/GenBank/DDBJ databases">
        <title>The complete chloroplast genome sequence of Lithospermum erythrorhizon: insights into the phylogenetic relationship among Boraginaceae species and the maternal lineages of purple gromwells.</title>
        <authorList>
            <person name="Okada T."/>
            <person name="Watanabe K."/>
        </authorList>
    </citation>
    <scope>NUCLEOTIDE SEQUENCE [LARGE SCALE GENOMIC DNA]</scope>
</reference>
<keyword evidence="2" id="KW-0813">Transport</keyword>
<evidence type="ECO:0000259" key="7">
    <source>
        <dbReference type="PROSITE" id="PS50801"/>
    </source>
</evidence>
<dbReference type="Pfam" id="PF01740">
    <property type="entry name" value="STAS"/>
    <property type="match status" value="1"/>
</dbReference>
<evidence type="ECO:0000256" key="4">
    <source>
        <dbReference type="ARBA" id="ARBA00022989"/>
    </source>
</evidence>
<keyword evidence="5 6" id="KW-0472">Membrane</keyword>
<dbReference type="GO" id="GO:0055085">
    <property type="term" value="P:transmembrane transport"/>
    <property type="evidence" value="ECO:0007669"/>
    <property type="project" value="InterPro"/>
</dbReference>
<evidence type="ECO:0000256" key="6">
    <source>
        <dbReference type="SAM" id="Phobius"/>
    </source>
</evidence>
<evidence type="ECO:0000256" key="2">
    <source>
        <dbReference type="ARBA" id="ARBA00022448"/>
    </source>
</evidence>
<dbReference type="Proteomes" id="UP001454036">
    <property type="component" value="Unassembled WGS sequence"/>
</dbReference>
<organism evidence="8 9">
    <name type="scientific">Lithospermum erythrorhizon</name>
    <name type="common">Purple gromwell</name>
    <name type="synonym">Lithospermum officinale var. erythrorhizon</name>
    <dbReference type="NCBI Taxonomy" id="34254"/>
    <lineage>
        <taxon>Eukaryota</taxon>
        <taxon>Viridiplantae</taxon>
        <taxon>Streptophyta</taxon>
        <taxon>Embryophyta</taxon>
        <taxon>Tracheophyta</taxon>
        <taxon>Spermatophyta</taxon>
        <taxon>Magnoliopsida</taxon>
        <taxon>eudicotyledons</taxon>
        <taxon>Gunneridae</taxon>
        <taxon>Pentapetalae</taxon>
        <taxon>asterids</taxon>
        <taxon>lamiids</taxon>
        <taxon>Boraginales</taxon>
        <taxon>Boraginaceae</taxon>
        <taxon>Boraginoideae</taxon>
        <taxon>Lithospermeae</taxon>
        <taxon>Lithospermum</taxon>
    </lineage>
</organism>
<dbReference type="GO" id="GO:0016020">
    <property type="term" value="C:membrane"/>
    <property type="evidence" value="ECO:0007669"/>
    <property type="project" value="UniProtKB-SubCell"/>
</dbReference>
<dbReference type="Gene3D" id="3.30.750.24">
    <property type="entry name" value="STAS domain"/>
    <property type="match status" value="1"/>
</dbReference>
<evidence type="ECO:0000256" key="1">
    <source>
        <dbReference type="ARBA" id="ARBA00004141"/>
    </source>
</evidence>
<dbReference type="FunFam" id="3.30.750.24:FF:000002">
    <property type="entry name" value="Sulfate transporter 31"/>
    <property type="match status" value="1"/>
</dbReference>
<dbReference type="CDD" id="cd07042">
    <property type="entry name" value="STAS_SulP_like_sulfate_transporter"/>
    <property type="match status" value="1"/>
</dbReference>
<evidence type="ECO:0000256" key="5">
    <source>
        <dbReference type="ARBA" id="ARBA00023136"/>
    </source>
</evidence>
<dbReference type="InterPro" id="IPR002645">
    <property type="entry name" value="STAS_dom"/>
</dbReference>
<accession>A0AAV3NSY3</accession>
<dbReference type="EMBL" id="BAABME010000374">
    <property type="protein sequence ID" value="GAA0142216.1"/>
    <property type="molecule type" value="Genomic_DNA"/>
</dbReference>
<dbReference type="AlphaFoldDB" id="A0AAV3NSY3"/>
<feature type="transmembrane region" description="Helical" evidence="6">
    <location>
        <begin position="177"/>
        <end position="201"/>
    </location>
</feature>